<reference evidence="1 2" key="1">
    <citation type="submission" date="2024-07" db="EMBL/GenBank/DDBJ databases">
        <title>Section-level genome sequencing and comparative genomics of Aspergillus sections Usti and Cavernicolus.</title>
        <authorList>
            <consortium name="Lawrence Berkeley National Laboratory"/>
            <person name="Nybo J.L."/>
            <person name="Vesth T.C."/>
            <person name="Theobald S."/>
            <person name="Frisvad J.C."/>
            <person name="Larsen T.O."/>
            <person name="Kjaerboelling I."/>
            <person name="Rothschild-Mancinelli K."/>
            <person name="Lyhne E.K."/>
            <person name="Kogle M.E."/>
            <person name="Barry K."/>
            <person name="Clum A."/>
            <person name="Na H."/>
            <person name="Ledsgaard L."/>
            <person name="Lin J."/>
            <person name="Lipzen A."/>
            <person name="Kuo A."/>
            <person name="Riley R."/>
            <person name="Mondo S."/>
            <person name="Labutti K."/>
            <person name="Haridas S."/>
            <person name="Pangalinan J."/>
            <person name="Salamov A.A."/>
            <person name="Simmons B.A."/>
            <person name="Magnuson J.K."/>
            <person name="Chen J."/>
            <person name="Drula E."/>
            <person name="Henrissat B."/>
            <person name="Wiebenga A."/>
            <person name="Lubbers R.J."/>
            <person name="Gomes A.C."/>
            <person name="Makela M.R."/>
            <person name="Stajich J."/>
            <person name="Grigoriev I.V."/>
            <person name="Mortensen U.H."/>
            <person name="De Vries R.P."/>
            <person name="Baker S.E."/>
            <person name="Andersen M.R."/>
        </authorList>
    </citation>
    <scope>NUCLEOTIDE SEQUENCE [LARGE SCALE GENOMIC DNA]</scope>
    <source>
        <strain evidence="1 2">CBS 209.92</strain>
    </source>
</reference>
<gene>
    <name evidence="1" type="ORF">BJX66DRAFT_134836</name>
</gene>
<evidence type="ECO:0000313" key="2">
    <source>
        <dbReference type="Proteomes" id="UP001610563"/>
    </source>
</evidence>
<keyword evidence="2" id="KW-1185">Reference proteome</keyword>
<proteinExistence type="predicted"/>
<comment type="caution">
    <text evidence="1">The sequence shown here is derived from an EMBL/GenBank/DDBJ whole genome shotgun (WGS) entry which is preliminary data.</text>
</comment>
<dbReference type="EMBL" id="JBFTWV010000253">
    <property type="protein sequence ID" value="KAL2783244.1"/>
    <property type="molecule type" value="Genomic_DNA"/>
</dbReference>
<organism evidence="1 2">
    <name type="scientific">Aspergillus keveii</name>
    <dbReference type="NCBI Taxonomy" id="714993"/>
    <lineage>
        <taxon>Eukaryota</taxon>
        <taxon>Fungi</taxon>
        <taxon>Dikarya</taxon>
        <taxon>Ascomycota</taxon>
        <taxon>Pezizomycotina</taxon>
        <taxon>Eurotiomycetes</taxon>
        <taxon>Eurotiomycetidae</taxon>
        <taxon>Eurotiales</taxon>
        <taxon>Aspergillaceae</taxon>
        <taxon>Aspergillus</taxon>
        <taxon>Aspergillus subgen. Nidulantes</taxon>
    </lineage>
</organism>
<evidence type="ECO:0000313" key="1">
    <source>
        <dbReference type="EMBL" id="KAL2783244.1"/>
    </source>
</evidence>
<name>A0ABR4FJ34_9EURO</name>
<protein>
    <submittedName>
        <fullName evidence="1">Uncharacterized protein</fullName>
    </submittedName>
</protein>
<dbReference type="Proteomes" id="UP001610563">
    <property type="component" value="Unassembled WGS sequence"/>
</dbReference>
<accession>A0ABR4FJ34</accession>
<sequence length="89" mass="10185">MNFSTRMCRAWRIVFNDCPHECRGQSTIRMEQLAKESEQGIRSQARTAHCATSLQRLKALKDYSSICLGATFVFALHLNCQATWEGNCR</sequence>